<organism evidence="12">
    <name type="scientific">Salvia splendens</name>
    <name type="common">Scarlet sage</name>
    <dbReference type="NCBI Taxonomy" id="180675"/>
    <lineage>
        <taxon>Eukaryota</taxon>
        <taxon>Viridiplantae</taxon>
        <taxon>Streptophyta</taxon>
        <taxon>Embryophyta</taxon>
        <taxon>Tracheophyta</taxon>
        <taxon>Spermatophyta</taxon>
        <taxon>Magnoliopsida</taxon>
        <taxon>eudicotyledons</taxon>
        <taxon>Gunneridae</taxon>
        <taxon>Pentapetalae</taxon>
        <taxon>asterids</taxon>
        <taxon>lamiids</taxon>
        <taxon>Lamiales</taxon>
        <taxon>Lamiaceae</taxon>
        <taxon>Nepetoideae</taxon>
        <taxon>Mentheae</taxon>
        <taxon>Salviinae</taxon>
        <taxon>Salvia</taxon>
        <taxon>Salvia subgen. Calosphace</taxon>
        <taxon>core Calosphace</taxon>
    </lineage>
</organism>
<dbReference type="PANTHER" id="PTHR47953:SF19">
    <property type="entry name" value="OS06G0641600 PROTEIN"/>
    <property type="match status" value="1"/>
</dbReference>
<protein>
    <submittedName>
        <fullName evidence="12">Uncharacterized protein</fullName>
    </submittedName>
</protein>
<keyword evidence="8" id="KW-0560">Oxidoreductase</keyword>
<dbReference type="GO" id="GO:0016020">
    <property type="term" value="C:membrane"/>
    <property type="evidence" value="ECO:0007669"/>
    <property type="project" value="UniProtKB-SubCell"/>
</dbReference>
<keyword evidence="6" id="KW-0479">Metal-binding</keyword>
<reference evidence="12" key="1">
    <citation type="submission" date="2018-01" db="EMBL/GenBank/DDBJ databases">
        <authorList>
            <person name="Mao J.F."/>
        </authorList>
    </citation>
    <scope>NUCLEOTIDE SEQUENCE</scope>
    <source>
        <strain evidence="12">Huo1</strain>
        <tissue evidence="12">Leaf</tissue>
    </source>
</reference>
<evidence type="ECO:0000313" key="12">
    <source>
        <dbReference type="EMBL" id="KAG6416968.1"/>
    </source>
</evidence>
<comment type="cofactor">
    <cofactor evidence="1">
        <name>heme</name>
        <dbReference type="ChEBI" id="CHEBI:30413"/>
    </cofactor>
</comment>
<evidence type="ECO:0000256" key="10">
    <source>
        <dbReference type="ARBA" id="ARBA00023033"/>
    </source>
</evidence>
<keyword evidence="11" id="KW-0472">Membrane</keyword>
<keyword evidence="5" id="KW-0812">Transmembrane</keyword>
<dbReference type="EMBL" id="PNBA02000008">
    <property type="protein sequence ID" value="KAG6416968.1"/>
    <property type="molecule type" value="Genomic_DNA"/>
</dbReference>
<comment type="subcellular location">
    <subcellularLocation>
        <location evidence="2">Membrane</location>
        <topology evidence="2">Single-pass membrane protein</topology>
    </subcellularLocation>
</comment>
<dbReference type="GO" id="GO:0016705">
    <property type="term" value="F:oxidoreductase activity, acting on paired donors, with incorporation or reduction of molecular oxygen"/>
    <property type="evidence" value="ECO:0007669"/>
    <property type="project" value="InterPro"/>
</dbReference>
<dbReference type="PANTHER" id="PTHR47953">
    <property type="entry name" value="OS08G0105600 PROTEIN"/>
    <property type="match status" value="1"/>
</dbReference>
<keyword evidence="7" id="KW-1133">Transmembrane helix</keyword>
<dbReference type="InterPro" id="IPR036396">
    <property type="entry name" value="Cyt_P450_sf"/>
</dbReference>
<evidence type="ECO:0000256" key="2">
    <source>
        <dbReference type="ARBA" id="ARBA00004167"/>
    </source>
</evidence>
<comment type="caution">
    <text evidence="12">The sequence shown here is derived from an EMBL/GenBank/DDBJ whole genome shotgun (WGS) entry which is preliminary data.</text>
</comment>
<evidence type="ECO:0000256" key="11">
    <source>
        <dbReference type="ARBA" id="ARBA00023136"/>
    </source>
</evidence>
<comment type="similarity">
    <text evidence="3">Belongs to the cytochrome P450 family.</text>
</comment>
<dbReference type="Gene3D" id="1.10.630.10">
    <property type="entry name" value="Cytochrome P450"/>
    <property type="match status" value="1"/>
</dbReference>
<evidence type="ECO:0000256" key="4">
    <source>
        <dbReference type="ARBA" id="ARBA00022617"/>
    </source>
</evidence>
<keyword evidence="13" id="KW-1185">Reference proteome</keyword>
<evidence type="ECO:0000256" key="8">
    <source>
        <dbReference type="ARBA" id="ARBA00023002"/>
    </source>
</evidence>
<evidence type="ECO:0000256" key="9">
    <source>
        <dbReference type="ARBA" id="ARBA00023004"/>
    </source>
</evidence>
<keyword evidence="9" id="KW-0408">Iron</keyword>
<keyword evidence="10" id="KW-0503">Monooxygenase</keyword>
<proteinExistence type="inferred from homology"/>
<accession>A0A8X8ZU41</accession>
<dbReference type="GO" id="GO:0005506">
    <property type="term" value="F:iron ion binding"/>
    <property type="evidence" value="ECO:0007669"/>
    <property type="project" value="InterPro"/>
</dbReference>
<dbReference type="Proteomes" id="UP000298416">
    <property type="component" value="Unassembled WGS sequence"/>
</dbReference>
<keyword evidence="4" id="KW-0349">Heme</keyword>
<dbReference type="GO" id="GO:0004497">
    <property type="term" value="F:monooxygenase activity"/>
    <property type="evidence" value="ECO:0007669"/>
    <property type="project" value="UniProtKB-KW"/>
</dbReference>
<evidence type="ECO:0000256" key="7">
    <source>
        <dbReference type="ARBA" id="ARBA00022989"/>
    </source>
</evidence>
<evidence type="ECO:0000313" key="13">
    <source>
        <dbReference type="Proteomes" id="UP000298416"/>
    </source>
</evidence>
<evidence type="ECO:0000256" key="5">
    <source>
        <dbReference type="ARBA" id="ARBA00022692"/>
    </source>
</evidence>
<evidence type="ECO:0000256" key="6">
    <source>
        <dbReference type="ARBA" id="ARBA00022723"/>
    </source>
</evidence>
<reference evidence="12" key="2">
    <citation type="submission" date="2020-08" db="EMBL/GenBank/DDBJ databases">
        <title>Plant Genome Project.</title>
        <authorList>
            <person name="Zhang R.-G."/>
        </authorList>
    </citation>
    <scope>NUCLEOTIDE SEQUENCE</scope>
    <source>
        <strain evidence="12">Huo1</strain>
        <tissue evidence="12">Leaf</tissue>
    </source>
</reference>
<dbReference type="SUPFAM" id="SSF48264">
    <property type="entry name" value="Cytochrome P450"/>
    <property type="match status" value="1"/>
</dbReference>
<evidence type="ECO:0000256" key="3">
    <source>
        <dbReference type="ARBA" id="ARBA00010617"/>
    </source>
</evidence>
<dbReference type="GO" id="GO:0020037">
    <property type="term" value="F:heme binding"/>
    <property type="evidence" value="ECO:0007669"/>
    <property type="project" value="InterPro"/>
</dbReference>
<dbReference type="InterPro" id="IPR052306">
    <property type="entry name" value="CYP450_71D"/>
</dbReference>
<evidence type="ECO:0000256" key="1">
    <source>
        <dbReference type="ARBA" id="ARBA00001971"/>
    </source>
</evidence>
<sequence>MVNLTEKIFSHSSSITCRESFGGFIKDNEALMKLMVDSTEMAGGFEIADLFPSSRIVGALSWTKRRLELDVFFDDLIDRHKRKRLVNVSGNSEVKEEGQLQFPIDKDNIKAVLYDIFIAGTETSSSTIDSEDAPSNSDVV</sequence>
<name>A0A8X8ZU41_SALSN</name>
<gene>
    <name evidence="12" type="ORF">SASPL_124409</name>
</gene>
<dbReference type="AlphaFoldDB" id="A0A8X8ZU41"/>